<dbReference type="EMBL" id="JAUSZT010000003">
    <property type="protein sequence ID" value="MDQ0999373.1"/>
    <property type="molecule type" value="Genomic_DNA"/>
</dbReference>
<dbReference type="Pfam" id="PF20089">
    <property type="entry name" value="DUF6481"/>
    <property type="match status" value="1"/>
</dbReference>
<name>A0ABU0SF30_9HYPH</name>
<dbReference type="RefSeq" id="WP_115052801.1">
    <property type="nucleotide sequence ID" value="NZ_JAUSZT010000003.1"/>
</dbReference>
<organism evidence="2 3">
    <name type="scientific">Phyllobacterium ifriqiyense</name>
    <dbReference type="NCBI Taxonomy" id="314238"/>
    <lineage>
        <taxon>Bacteria</taxon>
        <taxon>Pseudomonadati</taxon>
        <taxon>Pseudomonadota</taxon>
        <taxon>Alphaproteobacteria</taxon>
        <taxon>Hyphomicrobiales</taxon>
        <taxon>Phyllobacteriaceae</taxon>
        <taxon>Phyllobacterium</taxon>
    </lineage>
</organism>
<gene>
    <name evidence="2" type="ORF">QFZ34_004555</name>
</gene>
<dbReference type="InterPro" id="IPR045510">
    <property type="entry name" value="DUF6481"/>
</dbReference>
<evidence type="ECO:0000256" key="1">
    <source>
        <dbReference type="SAM" id="Coils"/>
    </source>
</evidence>
<keyword evidence="3" id="KW-1185">Reference proteome</keyword>
<evidence type="ECO:0000313" key="2">
    <source>
        <dbReference type="EMBL" id="MDQ0999373.1"/>
    </source>
</evidence>
<reference evidence="2 3" key="1">
    <citation type="submission" date="2023-07" db="EMBL/GenBank/DDBJ databases">
        <title>Comparative genomics of wheat-associated soil bacteria to identify genetic determinants of phenazine resistance.</title>
        <authorList>
            <person name="Mouncey N."/>
        </authorList>
    </citation>
    <scope>NUCLEOTIDE SEQUENCE [LARGE SCALE GENOMIC DNA]</scope>
    <source>
        <strain evidence="2 3">W4I11</strain>
    </source>
</reference>
<dbReference type="Proteomes" id="UP001237780">
    <property type="component" value="Unassembled WGS sequence"/>
</dbReference>
<evidence type="ECO:0000313" key="3">
    <source>
        <dbReference type="Proteomes" id="UP001237780"/>
    </source>
</evidence>
<accession>A0ABU0SF30</accession>
<keyword evidence="1" id="KW-0175">Coiled coil</keyword>
<protein>
    <submittedName>
        <fullName evidence="2">Membrane protein involved in colicin uptake</fullName>
    </submittedName>
</protein>
<sequence length="120" mass="13502">MKNLKELNERRAAAIEAKKLLLKKFESAPKADDPEVVAKRAEREAIVAAREARKADRDRLAKLEEERKLAETQALADAAAAEAEALAAEAKNRIARVVLDEAERKAERDRRYAARKAKQR</sequence>
<proteinExistence type="predicted"/>
<feature type="coiled-coil region" evidence="1">
    <location>
        <begin position="4"/>
        <end position="100"/>
    </location>
</feature>
<comment type="caution">
    <text evidence="2">The sequence shown here is derived from an EMBL/GenBank/DDBJ whole genome shotgun (WGS) entry which is preliminary data.</text>
</comment>